<evidence type="ECO:0000256" key="6">
    <source>
        <dbReference type="ARBA" id="ARBA00022741"/>
    </source>
</evidence>
<dbReference type="Pfam" id="PF02197">
    <property type="entry name" value="RIIa"/>
    <property type="match status" value="1"/>
</dbReference>
<dbReference type="SUPFAM" id="SSF47391">
    <property type="entry name" value="Dimerization-anchoring domain of cAMP-dependent PK regulatory subunit"/>
    <property type="match status" value="1"/>
</dbReference>
<evidence type="ECO:0000256" key="8">
    <source>
        <dbReference type="PIRNR" id="PIRNR000548"/>
    </source>
</evidence>
<dbReference type="EMBL" id="ML178835">
    <property type="protein sequence ID" value="TFK99059.1"/>
    <property type="molecule type" value="Genomic_DNA"/>
</dbReference>
<feature type="domain" description="Cyclic nucleotide-binding" evidence="11">
    <location>
        <begin position="219"/>
        <end position="372"/>
    </location>
</feature>
<proteinExistence type="inferred from homology"/>
<comment type="subunit">
    <text evidence="8">Tetramer, composed of 2 regulatory (R) and 2 catalytic (C) subunits. In the presence of cAMP it dissociates into 2 active monomeric C subunits and an R dimer.</text>
</comment>
<sequence length="508" mass="55652">MSTFDDLVDDLSRDVQRAQPRDVLQFCSNWFQTRLEEQRTRTRDLLARSSYSRDLPQDLHTDKPVKTPSHPSSPFGPSSNRPSLRGSVSFSSTSPFGTLNVPGNALLSDNLAPPSFTFDGQELPPTSPLSTPNPTFPPPLTNTFNNSSPFSNSSPFGTSPFSAPPDFLVPPNSAIFARRHSVSAESILVDSSTDEYLPSHPKTPQQLSRIKEAITNNLLFRDLDDEQESGVINAMQEVLAREGDIVIRQGDAGDFFYVVETGMLYCYIRGAPLPASWALGPQEPEDGSLFASDGGVFAQNPTNHSEYGKRVAQCGSGTSFGDLALMYGHPRAATVLATEASTLWAIDRITFRTIILKAAHRRRTMYEQFLTTVPLLSSLDAQDRSKIADALTSRVYSDGDAVVRQGEKGDVFFLVEEGQAVVTKRQEGEDEEAVVTTYKKGDYFGELSLLLSAPRAATVSAVERSNPAQPKLKVAALEAAAFARLLGPLRELMERKAAENYGPSTRYR</sequence>
<dbReference type="PANTHER" id="PTHR11635">
    <property type="entry name" value="CAMP-DEPENDENT PROTEIN KINASE REGULATORY CHAIN"/>
    <property type="match status" value="1"/>
</dbReference>
<comment type="similarity">
    <text evidence="1 8">Belongs to the cAMP-dependent kinase regulatory chain family.</text>
</comment>
<dbReference type="STRING" id="1884261.A0A5C3QDA1"/>
<dbReference type="GO" id="GO:0005634">
    <property type="term" value="C:nucleus"/>
    <property type="evidence" value="ECO:0007669"/>
    <property type="project" value="TreeGrafter"/>
</dbReference>
<keyword evidence="13" id="KW-1185">Reference proteome</keyword>
<evidence type="ECO:0000256" key="1">
    <source>
        <dbReference type="ARBA" id="ARBA00005753"/>
    </source>
</evidence>
<dbReference type="GO" id="GO:0030552">
    <property type="term" value="F:cAMP binding"/>
    <property type="evidence" value="ECO:0007669"/>
    <property type="project" value="UniProtKB-KW"/>
</dbReference>
<dbReference type="AlphaFoldDB" id="A0A5C3QDA1"/>
<dbReference type="Gene3D" id="1.20.890.10">
    <property type="entry name" value="cAMP-dependent protein kinase regulatory subunit, dimerization-anchoring domain"/>
    <property type="match status" value="1"/>
</dbReference>
<feature type="compositionally biased region" description="Polar residues" evidence="10">
    <location>
        <begin position="80"/>
        <end position="92"/>
    </location>
</feature>
<evidence type="ECO:0000313" key="13">
    <source>
        <dbReference type="Proteomes" id="UP000305067"/>
    </source>
</evidence>
<feature type="region of interest" description="Disordered" evidence="10">
    <location>
        <begin position="112"/>
        <end position="157"/>
    </location>
</feature>
<dbReference type="CDD" id="cd00038">
    <property type="entry name" value="CAP_ED"/>
    <property type="match status" value="2"/>
</dbReference>
<dbReference type="CDD" id="cd12098">
    <property type="entry name" value="DD_R_ScPKA-like"/>
    <property type="match status" value="1"/>
</dbReference>
<dbReference type="GO" id="GO:0005829">
    <property type="term" value="C:cytosol"/>
    <property type="evidence" value="ECO:0007669"/>
    <property type="project" value="TreeGrafter"/>
</dbReference>
<keyword evidence="7 8" id="KW-0114">cAMP</keyword>
<keyword evidence="5" id="KW-0677">Repeat</keyword>
<dbReference type="GO" id="GO:0004862">
    <property type="term" value="F:cAMP-dependent protein kinase inhibitor activity"/>
    <property type="evidence" value="ECO:0007669"/>
    <property type="project" value="TreeGrafter"/>
</dbReference>
<dbReference type="Pfam" id="PF00027">
    <property type="entry name" value="cNMP_binding"/>
    <property type="match status" value="2"/>
</dbReference>
<feature type="compositionally biased region" description="Low complexity" evidence="10">
    <location>
        <begin position="68"/>
        <end position="79"/>
    </location>
</feature>
<organism evidence="12 13">
    <name type="scientific">Pterulicium gracile</name>
    <dbReference type="NCBI Taxonomy" id="1884261"/>
    <lineage>
        <taxon>Eukaryota</taxon>
        <taxon>Fungi</taxon>
        <taxon>Dikarya</taxon>
        <taxon>Basidiomycota</taxon>
        <taxon>Agaricomycotina</taxon>
        <taxon>Agaricomycetes</taxon>
        <taxon>Agaricomycetidae</taxon>
        <taxon>Agaricales</taxon>
        <taxon>Pleurotineae</taxon>
        <taxon>Pterulaceae</taxon>
        <taxon>Pterulicium</taxon>
    </lineage>
</organism>
<feature type="compositionally biased region" description="Low complexity" evidence="10">
    <location>
        <begin position="141"/>
        <end position="157"/>
    </location>
</feature>
<gene>
    <name evidence="12" type="ORF">BDV98DRAFT_551672</name>
</gene>
<feature type="compositionally biased region" description="Basic and acidic residues" evidence="10">
    <location>
        <begin position="55"/>
        <end position="65"/>
    </location>
</feature>
<feature type="domain" description="Cyclic nucleotide-binding" evidence="11">
    <location>
        <begin position="375"/>
        <end position="495"/>
    </location>
</feature>
<name>A0A5C3QDA1_9AGAR</name>
<accession>A0A5C3QDA1</accession>
<dbReference type="PROSITE" id="PS00888">
    <property type="entry name" value="CNMP_BINDING_1"/>
    <property type="match status" value="2"/>
</dbReference>
<dbReference type="InterPro" id="IPR012198">
    <property type="entry name" value="cAMP_dep_PK_reg_su"/>
</dbReference>
<evidence type="ECO:0000256" key="3">
    <source>
        <dbReference type="ARBA" id="ARBA00022553"/>
    </source>
</evidence>
<feature type="binding site" evidence="9">
    <location>
        <position position="446"/>
    </location>
    <ligand>
        <name>3',5'-cyclic AMP</name>
        <dbReference type="ChEBI" id="CHEBI:58165"/>
        <label>2</label>
    </ligand>
</feature>
<keyword evidence="3" id="KW-0597">Phosphoprotein</keyword>
<dbReference type="PANTHER" id="PTHR11635:SF152">
    <property type="entry name" value="CAMP-DEPENDENT PROTEIN KINASE TYPE I REGULATORY SUBUNIT-RELATED"/>
    <property type="match status" value="1"/>
</dbReference>
<evidence type="ECO:0000256" key="4">
    <source>
        <dbReference type="ARBA" id="ARBA00022566"/>
    </source>
</evidence>
<reference evidence="12 13" key="1">
    <citation type="journal article" date="2019" name="Nat. Ecol. Evol.">
        <title>Megaphylogeny resolves global patterns of mushroom evolution.</title>
        <authorList>
            <person name="Varga T."/>
            <person name="Krizsan K."/>
            <person name="Foldi C."/>
            <person name="Dima B."/>
            <person name="Sanchez-Garcia M."/>
            <person name="Sanchez-Ramirez S."/>
            <person name="Szollosi G.J."/>
            <person name="Szarkandi J.G."/>
            <person name="Papp V."/>
            <person name="Albert L."/>
            <person name="Andreopoulos W."/>
            <person name="Angelini C."/>
            <person name="Antonin V."/>
            <person name="Barry K.W."/>
            <person name="Bougher N.L."/>
            <person name="Buchanan P."/>
            <person name="Buyck B."/>
            <person name="Bense V."/>
            <person name="Catcheside P."/>
            <person name="Chovatia M."/>
            <person name="Cooper J."/>
            <person name="Damon W."/>
            <person name="Desjardin D."/>
            <person name="Finy P."/>
            <person name="Geml J."/>
            <person name="Haridas S."/>
            <person name="Hughes K."/>
            <person name="Justo A."/>
            <person name="Karasinski D."/>
            <person name="Kautmanova I."/>
            <person name="Kiss B."/>
            <person name="Kocsube S."/>
            <person name="Kotiranta H."/>
            <person name="LaButti K.M."/>
            <person name="Lechner B.E."/>
            <person name="Liimatainen K."/>
            <person name="Lipzen A."/>
            <person name="Lukacs Z."/>
            <person name="Mihaltcheva S."/>
            <person name="Morgado L.N."/>
            <person name="Niskanen T."/>
            <person name="Noordeloos M.E."/>
            <person name="Ohm R.A."/>
            <person name="Ortiz-Santana B."/>
            <person name="Ovrebo C."/>
            <person name="Racz N."/>
            <person name="Riley R."/>
            <person name="Savchenko A."/>
            <person name="Shiryaev A."/>
            <person name="Soop K."/>
            <person name="Spirin V."/>
            <person name="Szebenyi C."/>
            <person name="Tomsovsky M."/>
            <person name="Tulloss R.E."/>
            <person name="Uehling J."/>
            <person name="Grigoriev I.V."/>
            <person name="Vagvolgyi C."/>
            <person name="Papp T."/>
            <person name="Martin F.M."/>
            <person name="Miettinen O."/>
            <person name="Hibbett D.S."/>
            <person name="Nagy L.G."/>
        </authorList>
    </citation>
    <scope>NUCLEOTIDE SEQUENCE [LARGE SCALE GENOMIC DNA]</scope>
    <source>
        <strain evidence="12 13">CBS 309.79</strain>
    </source>
</reference>
<dbReference type="Proteomes" id="UP000305067">
    <property type="component" value="Unassembled WGS sequence"/>
</dbReference>
<feature type="region of interest" description="Disordered" evidence="10">
    <location>
        <begin position="47"/>
        <end position="92"/>
    </location>
</feature>
<dbReference type="PIRSF" id="PIRSF000548">
    <property type="entry name" value="PK_regulatory"/>
    <property type="match status" value="1"/>
</dbReference>
<dbReference type="FunFam" id="2.60.120.10:FF:000006">
    <property type="entry name" value="cAMP-dependent protein kinase type I-alpha regulatory subunit"/>
    <property type="match status" value="1"/>
</dbReference>
<evidence type="ECO:0000256" key="9">
    <source>
        <dbReference type="PIRSR" id="PIRSR000548-1"/>
    </source>
</evidence>
<dbReference type="OrthoDB" id="417078at2759"/>
<dbReference type="SUPFAM" id="SSF51206">
    <property type="entry name" value="cAMP-binding domain-like"/>
    <property type="match status" value="2"/>
</dbReference>
<evidence type="ECO:0000256" key="2">
    <source>
        <dbReference type="ARBA" id="ARBA00020355"/>
    </source>
</evidence>
<feature type="binding site" evidence="9">
    <location>
        <position position="455"/>
    </location>
    <ligand>
        <name>3',5'-cyclic AMP</name>
        <dbReference type="ChEBI" id="CHEBI:58165"/>
        <label>2</label>
    </ligand>
</feature>
<dbReference type="InterPro" id="IPR014710">
    <property type="entry name" value="RmlC-like_jellyroll"/>
</dbReference>
<dbReference type="InterPro" id="IPR003117">
    <property type="entry name" value="cAMP_dep_PK_reg_su_I/II_a/b"/>
</dbReference>
<keyword evidence="4 8" id="KW-0116">cAMP-binding</keyword>
<evidence type="ECO:0000256" key="5">
    <source>
        <dbReference type="ARBA" id="ARBA00022737"/>
    </source>
</evidence>
<evidence type="ECO:0000256" key="10">
    <source>
        <dbReference type="SAM" id="MobiDB-lite"/>
    </source>
</evidence>
<dbReference type="InterPro" id="IPR018490">
    <property type="entry name" value="cNMP-bd_dom_sf"/>
</dbReference>
<keyword evidence="6 8" id="KW-0547">Nucleotide-binding</keyword>
<dbReference type="InterPro" id="IPR050503">
    <property type="entry name" value="cAMP-dep_PK_reg_su-like"/>
</dbReference>
<evidence type="ECO:0000256" key="7">
    <source>
        <dbReference type="ARBA" id="ARBA00023149"/>
    </source>
</evidence>
<dbReference type="SMART" id="SM00394">
    <property type="entry name" value="RIIa"/>
    <property type="match status" value="1"/>
</dbReference>
<dbReference type="GO" id="GO:0034236">
    <property type="term" value="F:protein kinase A catalytic subunit binding"/>
    <property type="evidence" value="ECO:0007669"/>
    <property type="project" value="TreeGrafter"/>
</dbReference>
<dbReference type="Gene3D" id="2.60.120.10">
    <property type="entry name" value="Jelly Rolls"/>
    <property type="match status" value="2"/>
</dbReference>
<dbReference type="InterPro" id="IPR018488">
    <property type="entry name" value="cNMP-bd_CS"/>
</dbReference>
<evidence type="ECO:0000259" key="11">
    <source>
        <dbReference type="PROSITE" id="PS50042"/>
    </source>
</evidence>
<dbReference type="InterPro" id="IPR000595">
    <property type="entry name" value="cNMP-bd_dom"/>
</dbReference>
<dbReference type="PROSITE" id="PS50042">
    <property type="entry name" value="CNMP_BINDING_3"/>
    <property type="match status" value="2"/>
</dbReference>
<feature type="binding site" evidence="9">
    <location>
        <position position="331"/>
    </location>
    <ligand>
        <name>3',5'-cyclic AMP</name>
        <dbReference type="ChEBI" id="CHEBI:58165"/>
        <label>1</label>
    </ligand>
</feature>
<dbReference type="SMART" id="SM00100">
    <property type="entry name" value="cNMP"/>
    <property type="match status" value="2"/>
</dbReference>
<evidence type="ECO:0000313" key="12">
    <source>
        <dbReference type="EMBL" id="TFK99059.1"/>
    </source>
</evidence>
<dbReference type="GO" id="GO:0005952">
    <property type="term" value="C:cAMP-dependent protein kinase complex"/>
    <property type="evidence" value="ECO:0007669"/>
    <property type="project" value="InterPro"/>
</dbReference>
<dbReference type="PROSITE" id="PS00889">
    <property type="entry name" value="CNMP_BINDING_2"/>
    <property type="match status" value="1"/>
</dbReference>
<protein>
    <recommendedName>
        <fullName evidence="2 8">cAMP-dependent protein kinase regulatory subunit</fullName>
    </recommendedName>
</protein>
<dbReference type="PRINTS" id="PR00103">
    <property type="entry name" value="CAMPKINASE"/>
</dbReference>